<evidence type="ECO:0000256" key="1">
    <source>
        <dbReference type="ARBA" id="ARBA00022988"/>
    </source>
</evidence>
<dbReference type="GO" id="GO:0005737">
    <property type="term" value="C:cytoplasm"/>
    <property type="evidence" value="ECO:0007669"/>
    <property type="project" value="UniProtKB-SubCell"/>
</dbReference>
<comment type="subunit">
    <text evidence="3">UreD, UreF and UreG form a complex that acts as a GTP-hydrolysis-dependent molecular chaperone, activating the urease apoprotein by helping to assemble the nickel containing metallocenter of UreC. The UreE protein probably delivers the nickel.</text>
</comment>
<dbReference type="HAMAP" id="MF_01385">
    <property type="entry name" value="UreF"/>
    <property type="match status" value="1"/>
</dbReference>
<dbReference type="Pfam" id="PF01730">
    <property type="entry name" value="UreF"/>
    <property type="match status" value="1"/>
</dbReference>
<dbReference type="PANTHER" id="PTHR33620">
    <property type="entry name" value="UREASE ACCESSORY PROTEIN F"/>
    <property type="match status" value="1"/>
</dbReference>
<dbReference type="OrthoDB" id="9798772at2"/>
<evidence type="ECO:0000313" key="5">
    <source>
        <dbReference type="Proteomes" id="UP000037178"/>
    </source>
</evidence>
<dbReference type="PANTHER" id="PTHR33620:SF1">
    <property type="entry name" value="UREASE ACCESSORY PROTEIN F"/>
    <property type="match status" value="1"/>
</dbReference>
<sequence>MTTDLLTLAQWLSPAYPVGAFAYSHGLEEAISAGTVSDAQSLSDWVTTVLQHGSGWNDALLLAAAFHAAMPDEVDATARALAASKERLQETDQQGAAFAATTSEVWGIDLPDLTYPVAVGRAASLMRLPLPETSALYLQAFASTLVSVGVRLIPLGQTAGARITQRAAALCAGIASDTQSGDLDRLTSTAFLADIGSMRHETLYSRTFRT</sequence>
<comment type="similarity">
    <text evidence="3">Belongs to the UreF family.</text>
</comment>
<reference evidence="4 5" key="1">
    <citation type="submission" date="2015-06" db="EMBL/GenBank/DDBJ databases">
        <title>Draft genome sequence of an Alphaproteobacteria species associated to the Mediterranean sponge Oscarella lobularis.</title>
        <authorList>
            <person name="Jourda C."/>
            <person name="Santini S."/>
            <person name="Claverie J.-M."/>
        </authorList>
    </citation>
    <scope>NUCLEOTIDE SEQUENCE [LARGE SCALE GENOMIC DNA]</scope>
    <source>
        <strain evidence="4">IGS</strain>
    </source>
</reference>
<organism evidence="4 5">
    <name type="scientific">Candidatus Rhodobacter oscarellae</name>
    <dbReference type="NCBI Taxonomy" id="1675527"/>
    <lineage>
        <taxon>Bacteria</taxon>
        <taxon>Pseudomonadati</taxon>
        <taxon>Pseudomonadota</taxon>
        <taxon>Alphaproteobacteria</taxon>
        <taxon>Rhodobacterales</taxon>
        <taxon>Rhodobacter group</taxon>
        <taxon>Rhodobacter</taxon>
    </lineage>
</organism>
<keyword evidence="2 3" id="KW-0143">Chaperone</keyword>
<dbReference type="PIRSF" id="PIRSF009467">
    <property type="entry name" value="Ureas_acces_UreF"/>
    <property type="match status" value="1"/>
</dbReference>
<protein>
    <recommendedName>
        <fullName evidence="3">Urease accessory protein UreF</fullName>
    </recommendedName>
</protein>
<accession>A0A0J9E7Y9</accession>
<comment type="function">
    <text evidence="3">Required for maturation of urease via the functional incorporation of the urease nickel metallocenter.</text>
</comment>
<dbReference type="EMBL" id="LFTY01000002">
    <property type="protein sequence ID" value="KMW58842.1"/>
    <property type="molecule type" value="Genomic_DNA"/>
</dbReference>
<name>A0A0J9E7Y9_9RHOB</name>
<dbReference type="AlphaFoldDB" id="A0A0J9E7Y9"/>
<dbReference type="GO" id="GO:0016151">
    <property type="term" value="F:nickel cation binding"/>
    <property type="evidence" value="ECO:0007669"/>
    <property type="project" value="UniProtKB-UniRule"/>
</dbReference>
<evidence type="ECO:0000256" key="3">
    <source>
        <dbReference type="HAMAP-Rule" id="MF_01385"/>
    </source>
</evidence>
<comment type="caution">
    <text evidence="4">The sequence shown here is derived from an EMBL/GenBank/DDBJ whole genome shotgun (WGS) entry which is preliminary data.</text>
</comment>
<proteinExistence type="inferred from homology"/>
<keyword evidence="5" id="KW-1185">Reference proteome</keyword>
<evidence type="ECO:0000313" key="4">
    <source>
        <dbReference type="EMBL" id="KMW58842.1"/>
    </source>
</evidence>
<dbReference type="RefSeq" id="WP_049645545.1">
    <property type="nucleotide sequence ID" value="NZ_LFTY01000002.1"/>
</dbReference>
<gene>
    <name evidence="3" type="primary">ureF</name>
    <name evidence="4" type="ORF">AIOL_003823</name>
</gene>
<dbReference type="InterPro" id="IPR038277">
    <property type="entry name" value="UreF_sf"/>
</dbReference>
<evidence type="ECO:0000256" key="2">
    <source>
        <dbReference type="ARBA" id="ARBA00023186"/>
    </source>
</evidence>
<keyword evidence="1 3" id="KW-0996">Nickel insertion</keyword>
<dbReference type="Gene3D" id="1.10.4190.10">
    <property type="entry name" value="Urease accessory protein UreF"/>
    <property type="match status" value="1"/>
</dbReference>
<comment type="subcellular location">
    <subcellularLocation>
        <location evidence="3">Cytoplasm</location>
    </subcellularLocation>
</comment>
<dbReference type="PATRIC" id="fig|1675527.3.peg.4009"/>
<dbReference type="STRING" id="1675527.AIOL_003823"/>
<keyword evidence="3" id="KW-0963">Cytoplasm</keyword>
<dbReference type="Proteomes" id="UP000037178">
    <property type="component" value="Unassembled WGS sequence"/>
</dbReference>
<dbReference type="InterPro" id="IPR002639">
    <property type="entry name" value="UreF"/>
</dbReference>